<gene>
    <name evidence="1" type="ORF">ACFFHF_19935</name>
</gene>
<evidence type="ECO:0000313" key="2">
    <source>
        <dbReference type="Proteomes" id="UP001589738"/>
    </source>
</evidence>
<evidence type="ECO:0000313" key="1">
    <source>
        <dbReference type="EMBL" id="MFC0477463.1"/>
    </source>
</evidence>
<protein>
    <submittedName>
        <fullName evidence="1">Uncharacterized protein</fullName>
    </submittedName>
</protein>
<comment type="caution">
    <text evidence="1">The sequence shown here is derived from an EMBL/GenBank/DDBJ whole genome shotgun (WGS) entry which is preliminary data.</text>
</comment>
<reference evidence="1 2" key="1">
    <citation type="submission" date="2024-09" db="EMBL/GenBank/DDBJ databases">
        <authorList>
            <person name="Sun Q."/>
            <person name="Mori K."/>
        </authorList>
    </citation>
    <scope>NUCLEOTIDE SEQUENCE [LARGE SCALE GENOMIC DNA]</scope>
    <source>
        <strain evidence="1 2">CGMCC 1.9126</strain>
    </source>
</reference>
<dbReference type="RefSeq" id="WP_160547016.1">
    <property type="nucleotide sequence ID" value="NZ_JBHLUU010000122.1"/>
</dbReference>
<accession>A0ABV6L015</accession>
<organism evidence="1 2">
    <name type="scientific">Robertmurraya beringensis</name>
    <dbReference type="NCBI Taxonomy" id="641660"/>
    <lineage>
        <taxon>Bacteria</taxon>
        <taxon>Bacillati</taxon>
        <taxon>Bacillota</taxon>
        <taxon>Bacilli</taxon>
        <taxon>Bacillales</taxon>
        <taxon>Bacillaceae</taxon>
        <taxon>Robertmurraya</taxon>
    </lineage>
</organism>
<keyword evidence="2" id="KW-1185">Reference proteome</keyword>
<proteinExistence type="predicted"/>
<dbReference type="EMBL" id="JBHLUU010000122">
    <property type="protein sequence ID" value="MFC0477463.1"/>
    <property type="molecule type" value="Genomic_DNA"/>
</dbReference>
<dbReference type="Proteomes" id="UP001589738">
    <property type="component" value="Unassembled WGS sequence"/>
</dbReference>
<sequence length="214" mass="25222">MKWLSALEENETIPSNISEEISDFKIRALDNEETLVKEFSILTQFFVLLSAQDENSMTSLSLPHRKITKKTLREIVAHFNSRKVVLEHNKPVEIMLTKPNKESIAEIRSCKLNPIVKSLYGSINNDLSYEWRPQKVYKLHPQFIEKFEDDNFYVVLNFLQETSNNSLITLQLYDWNLEESLIKNLAIRYLAHKCKNVYLWIDETKRITTIQLEL</sequence>
<name>A0ABV6L015_9BACI</name>